<proteinExistence type="predicted"/>
<evidence type="ECO:0000313" key="2">
    <source>
        <dbReference type="Proteomes" id="UP000663860"/>
    </source>
</evidence>
<dbReference type="AlphaFoldDB" id="A0A815Q5Z9"/>
<comment type="caution">
    <text evidence="1">The sequence shown here is derived from an EMBL/GenBank/DDBJ whole genome shotgun (WGS) entry which is preliminary data.</text>
</comment>
<name>A0A815Q5Z9_9BILA</name>
<organism evidence="1 2">
    <name type="scientific">Adineta steineri</name>
    <dbReference type="NCBI Taxonomy" id="433720"/>
    <lineage>
        <taxon>Eukaryota</taxon>
        <taxon>Metazoa</taxon>
        <taxon>Spiralia</taxon>
        <taxon>Gnathifera</taxon>
        <taxon>Rotifera</taxon>
        <taxon>Eurotatoria</taxon>
        <taxon>Bdelloidea</taxon>
        <taxon>Adinetida</taxon>
        <taxon>Adinetidae</taxon>
        <taxon>Adineta</taxon>
    </lineage>
</organism>
<protein>
    <submittedName>
        <fullName evidence="1">Uncharacterized protein</fullName>
    </submittedName>
</protein>
<evidence type="ECO:0000313" key="1">
    <source>
        <dbReference type="EMBL" id="CAF1458785.1"/>
    </source>
</evidence>
<gene>
    <name evidence="1" type="ORF">IZO911_LOCUS42801</name>
</gene>
<reference evidence="1" key="1">
    <citation type="submission" date="2021-02" db="EMBL/GenBank/DDBJ databases">
        <authorList>
            <person name="Nowell W R."/>
        </authorList>
    </citation>
    <scope>NUCLEOTIDE SEQUENCE</scope>
</reference>
<dbReference type="EMBL" id="CAJNOE010001931">
    <property type="protein sequence ID" value="CAF1458785.1"/>
    <property type="molecule type" value="Genomic_DNA"/>
</dbReference>
<sequence length="128" mass="14457">MSDGGTFLKLACPISGRHRNLATLRFFRDFIDLTSVFYAIRSFHEVGIPTMVNIIDLTHRLTPSHSIVTRIADCWGHCCAGGSSENDIKQKRCGHRIYLPDHLARKALIDLLESEATYLNKTISKKIK</sequence>
<accession>A0A815Q5Z9</accession>
<dbReference type="Proteomes" id="UP000663860">
    <property type="component" value="Unassembled WGS sequence"/>
</dbReference>